<evidence type="ECO:0000256" key="1">
    <source>
        <dbReference type="ARBA" id="ARBA00004239"/>
    </source>
</evidence>
<evidence type="ECO:0000256" key="2">
    <source>
        <dbReference type="ARBA" id="ARBA00007664"/>
    </source>
</evidence>
<dbReference type="PROSITE" id="PS50240">
    <property type="entry name" value="TRYPSIN_DOM"/>
    <property type="match status" value="1"/>
</dbReference>
<dbReference type="SMART" id="SM00020">
    <property type="entry name" value="Tryp_SPc"/>
    <property type="match status" value="1"/>
</dbReference>
<evidence type="ECO:0000313" key="14">
    <source>
        <dbReference type="Proteomes" id="UP000007801"/>
    </source>
</evidence>
<feature type="chain" id="PRO_5006454879" description="trypsin" evidence="11">
    <location>
        <begin position="19"/>
        <end position="245"/>
    </location>
</feature>
<dbReference type="InParanoid" id="B3MPK3"/>
<keyword evidence="5 13" id="KW-0378">Hydrolase</keyword>
<dbReference type="STRING" id="7217.B3MPK3"/>
<accession>B3MPK3</accession>
<dbReference type="PRINTS" id="PR00722">
    <property type="entry name" value="CHYMOTRYPSIN"/>
</dbReference>
<organism evidence="13 14">
    <name type="scientific">Drosophila ananassae</name>
    <name type="common">Fruit fly</name>
    <dbReference type="NCBI Taxonomy" id="7217"/>
    <lineage>
        <taxon>Eukaryota</taxon>
        <taxon>Metazoa</taxon>
        <taxon>Ecdysozoa</taxon>
        <taxon>Arthropoda</taxon>
        <taxon>Hexapoda</taxon>
        <taxon>Insecta</taxon>
        <taxon>Pterygota</taxon>
        <taxon>Neoptera</taxon>
        <taxon>Endopterygota</taxon>
        <taxon>Diptera</taxon>
        <taxon>Brachycera</taxon>
        <taxon>Muscomorpha</taxon>
        <taxon>Ephydroidea</taxon>
        <taxon>Drosophilidae</taxon>
        <taxon>Drosophila</taxon>
        <taxon>Sophophora</taxon>
    </lineage>
</organism>
<reference evidence="13 14" key="1">
    <citation type="journal article" date="2007" name="Nature">
        <title>Evolution of genes and genomes on the Drosophila phylogeny.</title>
        <authorList>
            <consortium name="Drosophila 12 Genomes Consortium"/>
            <person name="Clark A.G."/>
            <person name="Eisen M.B."/>
            <person name="Smith D.R."/>
            <person name="Bergman C.M."/>
            <person name="Oliver B."/>
            <person name="Markow T.A."/>
            <person name="Kaufman T.C."/>
            <person name="Kellis M."/>
            <person name="Gelbart W."/>
            <person name="Iyer V.N."/>
            <person name="Pollard D.A."/>
            <person name="Sackton T.B."/>
            <person name="Larracuente A.M."/>
            <person name="Singh N.D."/>
            <person name="Abad J.P."/>
            <person name="Abt D.N."/>
            <person name="Adryan B."/>
            <person name="Aguade M."/>
            <person name="Akashi H."/>
            <person name="Anderson W.W."/>
            <person name="Aquadro C.F."/>
            <person name="Ardell D.H."/>
            <person name="Arguello R."/>
            <person name="Artieri C.G."/>
            <person name="Barbash D.A."/>
            <person name="Barker D."/>
            <person name="Barsanti P."/>
            <person name="Batterham P."/>
            <person name="Batzoglou S."/>
            <person name="Begun D."/>
            <person name="Bhutkar A."/>
            <person name="Blanco E."/>
            <person name="Bosak S.A."/>
            <person name="Bradley R.K."/>
            <person name="Brand A.D."/>
            <person name="Brent M.R."/>
            <person name="Brooks A.N."/>
            <person name="Brown R.H."/>
            <person name="Butlin R.K."/>
            <person name="Caggese C."/>
            <person name="Calvi B.R."/>
            <person name="Bernardo de Carvalho A."/>
            <person name="Caspi A."/>
            <person name="Castrezana S."/>
            <person name="Celniker S.E."/>
            <person name="Chang J.L."/>
            <person name="Chapple C."/>
            <person name="Chatterji S."/>
            <person name="Chinwalla A."/>
            <person name="Civetta A."/>
            <person name="Clifton S.W."/>
            <person name="Comeron J.M."/>
            <person name="Costello J.C."/>
            <person name="Coyne J.A."/>
            <person name="Daub J."/>
            <person name="David R.G."/>
            <person name="Delcher A.L."/>
            <person name="Delehaunty K."/>
            <person name="Do C.B."/>
            <person name="Ebling H."/>
            <person name="Edwards K."/>
            <person name="Eickbush T."/>
            <person name="Evans J.D."/>
            <person name="Filipski A."/>
            <person name="Findeiss S."/>
            <person name="Freyhult E."/>
            <person name="Fulton L."/>
            <person name="Fulton R."/>
            <person name="Garcia A.C."/>
            <person name="Gardiner A."/>
            <person name="Garfield D.A."/>
            <person name="Garvin B.E."/>
            <person name="Gibson G."/>
            <person name="Gilbert D."/>
            <person name="Gnerre S."/>
            <person name="Godfrey J."/>
            <person name="Good R."/>
            <person name="Gotea V."/>
            <person name="Gravely B."/>
            <person name="Greenberg A.J."/>
            <person name="Griffiths-Jones S."/>
            <person name="Gross S."/>
            <person name="Guigo R."/>
            <person name="Gustafson E.A."/>
            <person name="Haerty W."/>
            <person name="Hahn M.W."/>
            <person name="Halligan D.L."/>
            <person name="Halpern A.L."/>
            <person name="Halter G.M."/>
            <person name="Han M.V."/>
            <person name="Heger A."/>
            <person name="Hillier L."/>
            <person name="Hinrichs A.S."/>
            <person name="Holmes I."/>
            <person name="Hoskins R.A."/>
            <person name="Hubisz M.J."/>
            <person name="Hultmark D."/>
            <person name="Huntley M.A."/>
            <person name="Jaffe D.B."/>
            <person name="Jagadeeshan S."/>
            <person name="Jeck W.R."/>
            <person name="Johnson J."/>
            <person name="Jones C.D."/>
            <person name="Jordan W.C."/>
            <person name="Karpen G.H."/>
            <person name="Kataoka E."/>
            <person name="Keightley P.D."/>
            <person name="Kheradpour P."/>
            <person name="Kirkness E.F."/>
            <person name="Koerich L.B."/>
            <person name="Kristiansen K."/>
            <person name="Kudrna D."/>
            <person name="Kulathinal R.J."/>
            <person name="Kumar S."/>
            <person name="Kwok R."/>
            <person name="Lander E."/>
            <person name="Langley C.H."/>
            <person name="Lapoint R."/>
            <person name="Lazzaro B.P."/>
            <person name="Lee S.J."/>
            <person name="Levesque L."/>
            <person name="Li R."/>
            <person name="Lin C.F."/>
            <person name="Lin M.F."/>
            <person name="Lindblad-Toh K."/>
            <person name="Llopart A."/>
            <person name="Long M."/>
            <person name="Low L."/>
            <person name="Lozovsky E."/>
            <person name="Lu J."/>
            <person name="Luo M."/>
            <person name="Machado C.A."/>
            <person name="Makalowski W."/>
            <person name="Marzo M."/>
            <person name="Matsuda M."/>
            <person name="Matzkin L."/>
            <person name="McAllister B."/>
            <person name="McBride C.S."/>
            <person name="McKernan B."/>
            <person name="McKernan K."/>
            <person name="Mendez-Lago M."/>
            <person name="Minx P."/>
            <person name="Mollenhauer M.U."/>
            <person name="Montooth K."/>
            <person name="Mount S.M."/>
            <person name="Mu X."/>
            <person name="Myers E."/>
            <person name="Negre B."/>
            <person name="Newfeld S."/>
            <person name="Nielsen R."/>
            <person name="Noor M.A."/>
            <person name="O'Grady P."/>
            <person name="Pachter L."/>
            <person name="Papaceit M."/>
            <person name="Parisi M.J."/>
            <person name="Parisi M."/>
            <person name="Parts L."/>
            <person name="Pedersen J.S."/>
            <person name="Pesole G."/>
            <person name="Phillippy A.M."/>
            <person name="Ponting C.P."/>
            <person name="Pop M."/>
            <person name="Porcelli D."/>
            <person name="Powell J.R."/>
            <person name="Prohaska S."/>
            <person name="Pruitt K."/>
            <person name="Puig M."/>
            <person name="Quesneville H."/>
            <person name="Ram K.R."/>
            <person name="Rand D."/>
            <person name="Rasmussen M.D."/>
            <person name="Reed L.K."/>
            <person name="Reenan R."/>
            <person name="Reily A."/>
            <person name="Remington K.A."/>
            <person name="Rieger T.T."/>
            <person name="Ritchie M.G."/>
            <person name="Robin C."/>
            <person name="Rogers Y.H."/>
            <person name="Rohde C."/>
            <person name="Rozas J."/>
            <person name="Rubenfield M.J."/>
            <person name="Ruiz A."/>
            <person name="Russo S."/>
            <person name="Salzberg S.L."/>
            <person name="Sanchez-Gracia A."/>
            <person name="Saranga D.J."/>
            <person name="Sato H."/>
            <person name="Schaeffer S.W."/>
            <person name="Schatz M.C."/>
            <person name="Schlenke T."/>
            <person name="Schwartz R."/>
            <person name="Segarra C."/>
            <person name="Singh R.S."/>
            <person name="Sirot L."/>
            <person name="Sirota M."/>
            <person name="Sisneros N.B."/>
            <person name="Smith C.D."/>
            <person name="Smith T.F."/>
            <person name="Spieth J."/>
            <person name="Stage D.E."/>
            <person name="Stark A."/>
            <person name="Stephan W."/>
            <person name="Strausberg R.L."/>
            <person name="Strempel S."/>
            <person name="Sturgill D."/>
            <person name="Sutton G."/>
            <person name="Sutton G.G."/>
            <person name="Tao W."/>
            <person name="Teichmann S."/>
            <person name="Tobari Y.N."/>
            <person name="Tomimura Y."/>
            <person name="Tsolas J.M."/>
            <person name="Valente V.L."/>
            <person name="Venter E."/>
            <person name="Venter J.C."/>
            <person name="Vicario S."/>
            <person name="Vieira F.G."/>
            <person name="Vilella A.J."/>
            <person name="Villasante A."/>
            <person name="Walenz B."/>
            <person name="Wang J."/>
            <person name="Wasserman M."/>
            <person name="Watts T."/>
            <person name="Wilson D."/>
            <person name="Wilson R.K."/>
            <person name="Wing R.A."/>
            <person name="Wolfner M.F."/>
            <person name="Wong A."/>
            <person name="Wong G.K."/>
            <person name="Wu C.I."/>
            <person name="Wu G."/>
            <person name="Yamamoto D."/>
            <person name="Yang H.P."/>
            <person name="Yang S.P."/>
            <person name="Yorke J.A."/>
            <person name="Yoshida K."/>
            <person name="Zdobnov E."/>
            <person name="Zhang P."/>
            <person name="Zhang Y."/>
            <person name="Zimin A.V."/>
            <person name="Baldwin J."/>
            <person name="Abdouelleil A."/>
            <person name="Abdulkadir J."/>
            <person name="Abebe A."/>
            <person name="Abera B."/>
            <person name="Abreu J."/>
            <person name="Acer S.C."/>
            <person name="Aftuck L."/>
            <person name="Alexander A."/>
            <person name="An P."/>
            <person name="Anderson E."/>
            <person name="Anderson S."/>
            <person name="Arachi H."/>
            <person name="Azer M."/>
            <person name="Bachantsang P."/>
            <person name="Barry A."/>
            <person name="Bayul T."/>
            <person name="Berlin A."/>
            <person name="Bessette D."/>
            <person name="Bloom T."/>
            <person name="Blye J."/>
            <person name="Boguslavskiy L."/>
            <person name="Bonnet C."/>
            <person name="Boukhgalter B."/>
            <person name="Bourzgui I."/>
            <person name="Brown A."/>
            <person name="Cahill P."/>
            <person name="Channer S."/>
            <person name="Cheshatsang Y."/>
            <person name="Chuda L."/>
            <person name="Citroen M."/>
            <person name="Collymore A."/>
            <person name="Cooke P."/>
            <person name="Costello M."/>
            <person name="D'Aco K."/>
            <person name="Daza R."/>
            <person name="De Haan G."/>
            <person name="DeGray S."/>
            <person name="DeMaso C."/>
            <person name="Dhargay N."/>
            <person name="Dooley K."/>
            <person name="Dooley E."/>
            <person name="Doricent M."/>
            <person name="Dorje P."/>
            <person name="Dorjee K."/>
            <person name="Dupes A."/>
            <person name="Elong R."/>
            <person name="Falk J."/>
            <person name="Farina A."/>
            <person name="Faro S."/>
            <person name="Ferguson D."/>
            <person name="Fisher S."/>
            <person name="Foley C.D."/>
            <person name="Franke A."/>
            <person name="Friedrich D."/>
            <person name="Gadbois L."/>
            <person name="Gearin G."/>
            <person name="Gearin C.R."/>
            <person name="Giannoukos G."/>
            <person name="Goode T."/>
            <person name="Graham J."/>
            <person name="Grandbois E."/>
            <person name="Grewal S."/>
            <person name="Gyaltsen K."/>
            <person name="Hafez N."/>
            <person name="Hagos B."/>
            <person name="Hall J."/>
            <person name="Henson C."/>
            <person name="Hollinger A."/>
            <person name="Honan T."/>
            <person name="Huard M.D."/>
            <person name="Hughes L."/>
            <person name="Hurhula B."/>
            <person name="Husby M.E."/>
            <person name="Kamat A."/>
            <person name="Kanga B."/>
            <person name="Kashin S."/>
            <person name="Khazanovich D."/>
            <person name="Kisner P."/>
            <person name="Lance K."/>
            <person name="Lara M."/>
            <person name="Lee W."/>
            <person name="Lennon N."/>
            <person name="Letendre F."/>
            <person name="LeVine R."/>
            <person name="Lipovsky A."/>
            <person name="Liu X."/>
            <person name="Liu J."/>
            <person name="Liu S."/>
            <person name="Lokyitsang T."/>
            <person name="Lokyitsang Y."/>
            <person name="Lubonja R."/>
            <person name="Lui A."/>
            <person name="MacDonald P."/>
            <person name="Magnisalis V."/>
            <person name="Maru K."/>
            <person name="Matthews C."/>
            <person name="McCusker W."/>
            <person name="McDonough S."/>
            <person name="Mehta T."/>
            <person name="Meldrim J."/>
            <person name="Meneus L."/>
            <person name="Mihai O."/>
            <person name="Mihalev A."/>
            <person name="Mihova T."/>
            <person name="Mittelman R."/>
            <person name="Mlenga V."/>
            <person name="Montmayeur A."/>
            <person name="Mulrain L."/>
            <person name="Navidi A."/>
            <person name="Naylor J."/>
            <person name="Negash T."/>
            <person name="Nguyen T."/>
            <person name="Nguyen N."/>
            <person name="Nicol R."/>
            <person name="Norbu C."/>
            <person name="Norbu N."/>
            <person name="Novod N."/>
            <person name="O'Neill B."/>
            <person name="Osman S."/>
            <person name="Markiewicz E."/>
            <person name="Oyono O.L."/>
            <person name="Patti C."/>
            <person name="Phunkhang P."/>
            <person name="Pierre F."/>
            <person name="Priest M."/>
            <person name="Raghuraman S."/>
            <person name="Rege F."/>
            <person name="Reyes R."/>
            <person name="Rise C."/>
            <person name="Rogov P."/>
            <person name="Ross K."/>
            <person name="Ryan E."/>
            <person name="Settipalli S."/>
            <person name="Shea T."/>
            <person name="Sherpa N."/>
            <person name="Shi L."/>
            <person name="Shih D."/>
            <person name="Sparrow T."/>
            <person name="Spaulding J."/>
            <person name="Stalker J."/>
            <person name="Stange-Thomann N."/>
            <person name="Stavropoulos S."/>
            <person name="Stone C."/>
            <person name="Strader C."/>
            <person name="Tesfaye S."/>
            <person name="Thomson T."/>
            <person name="Thoulutsang Y."/>
            <person name="Thoulutsang D."/>
            <person name="Topham K."/>
            <person name="Topping I."/>
            <person name="Tsamla T."/>
            <person name="Vassiliev H."/>
            <person name="Vo A."/>
            <person name="Wangchuk T."/>
            <person name="Wangdi T."/>
            <person name="Weiand M."/>
            <person name="Wilkinson J."/>
            <person name="Wilson A."/>
            <person name="Yadav S."/>
            <person name="Young G."/>
            <person name="Yu Q."/>
            <person name="Zembek L."/>
            <person name="Zhong D."/>
            <person name="Zimmer A."/>
            <person name="Zwirko Z."/>
            <person name="Jaffe D.B."/>
            <person name="Alvarez P."/>
            <person name="Brockman W."/>
            <person name="Butler J."/>
            <person name="Chin C."/>
            <person name="Gnerre S."/>
            <person name="Grabherr M."/>
            <person name="Kleber M."/>
            <person name="Mauceli E."/>
            <person name="MacCallum I."/>
        </authorList>
    </citation>
    <scope>NUCLEOTIDE SEQUENCE [LARGE SCALE GENOMIC DNA]</scope>
    <source>
        <strain evidence="14">Tucson 14024-0371.13</strain>
    </source>
</reference>
<dbReference type="SUPFAM" id="SSF50494">
    <property type="entry name" value="Trypsin-like serine proteases"/>
    <property type="match status" value="1"/>
</dbReference>
<dbReference type="PANTHER" id="PTHR24276">
    <property type="entry name" value="POLYSERASE-RELATED"/>
    <property type="match status" value="1"/>
</dbReference>
<dbReference type="InterPro" id="IPR050430">
    <property type="entry name" value="Peptidase_S1"/>
</dbReference>
<dbReference type="Proteomes" id="UP000007801">
    <property type="component" value="Unassembled WGS sequence"/>
</dbReference>
<comment type="similarity">
    <text evidence="2">Belongs to the peptidase S1 family.</text>
</comment>
<dbReference type="CDD" id="cd00190">
    <property type="entry name" value="Tryp_SPc"/>
    <property type="match status" value="1"/>
</dbReference>
<dbReference type="OrthoDB" id="6380398at2759"/>
<dbReference type="GeneID" id="6497438"/>
<dbReference type="InterPro" id="IPR001314">
    <property type="entry name" value="Peptidase_S1A"/>
</dbReference>
<evidence type="ECO:0000256" key="4">
    <source>
        <dbReference type="ARBA" id="ARBA00022729"/>
    </source>
</evidence>
<dbReference type="GO" id="GO:0004252">
    <property type="term" value="F:serine-type endopeptidase activity"/>
    <property type="evidence" value="ECO:0007669"/>
    <property type="project" value="UniProtKB-EC"/>
</dbReference>
<evidence type="ECO:0000256" key="6">
    <source>
        <dbReference type="ARBA" id="ARBA00022825"/>
    </source>
</evidence>
<dbReference type="KEGG" id="dan:6497438"/>
<comment type="subcellular location">
    <subcellularLocation>
        <location evidence="1">Secreted</location>
        <location evidence="1">Extracellular space</location>
    </subcellularLocation>
</comment>
<keyword evidence="4 11" id="KW-0732">Signal</keyword>
<proteinExistence type="inferred from homology"/>
<dbReference type="GO" id="GO:0005576">
    <property type="term" value="C:extracellular region"/>
    <property type="evidence" value="ECO:0007669"/>
    <property type="project" value="UniProtKB-SubCell"/>
</dbReference>
<keyword evidence="8" id="KW-1015">Disulfide bond</keyword>
<keyword evidence="3" id="KW-0645">Protease</keyword>
<keyword evidence="14" id="KW-1185">Reference proteome</keyword>
<dbReference type="GO" id="GO:0006508">
    <property type="term" value="P:proteolysis"/>
    <property type="evidence" value="ECO:0007669"/>
    <property type="project" value="UniProtKB-KW"/>
</dbReference>
<evidence type="ECO:0000256" key="11">
    <source>
        <dbReference type="SAM" id="SignalP"/>
    </source>
</evidence>
<keyword evidence="7" id="KW-0865">Zymogen</keyword>
<protein>
    <recommendedName>
        <fullName evidence="10">trypsin</fullName>
        <ecNumber evidence="10">3.4.21.4</ecNumber>
    </recommendedName>
</protein>
<feature type="domain" description="Peptidase S1" evidence="12">
    <location>
        <begin position="19"/>
        <end position="239"/>
    </location>
</feature>
<comment type="catalytic activity">
    <reaction evidence="9">
        <text>Preferential cleavage: Arg-|-Xaa, Lys-|-Xaa.</text>
        <dbReference type="EC" id="3.4.21.4"/>
    </reaction>
</comment>
<evidence type="ECO:0000256" key="10">
    <source>
        <dbReference type="ARBA" id="ARBA00038868"/>
    </source>
</evidence>
<evidence type="ECO:0000256" key="9">
    <source>
        <dbReference type="ARBA" id="ARBA00036320"/>
    </source>
</evidence>
<name>B3MPK3_DROAN</name>
<dbReference type="Pfam" id="PF00089">
    <property type="entry name" value="Trypsin"/>
    <property type="match status" value="1"/>
</dbReference>
<gene>
    <name evidence="13" type="primary">Dana\GF14616</name>
    <name evidence="13" type="synonym">dana_GLEANR_15380</name>
    <name evidence="13" type="ORF">GF14616</name>
</gene>
<dbReference type="FunFam" id="2.40.10.10:FF:000068">
    <property type="entry name" value="transmembrane protease serine 2"/>
    <property type="match status" value="1"/>
</dbReference>
<evidence type="ECO:0000256" key="5">
    <source>
        <dbReference type="ARBA" id="ARBA00022801"/>
    </source>
</evidence>
<dbReference type="eggNOG" id="KOG3627">
    <property type="taxonomic scope" value="Eukaryota"/>
</dbReference>
<evidence type="ECO:0000256" key="3">
    <source>
        <dbReference type="ARBA" id="ARBA00022670"/>
    </source>
</evidence>
<evidence type="ECO:0000259" key="12">
    <source>
        <dbReference type="PROSITE" id="PS50240"/>
    </source>
</evidence>
<sequence>MFLKFFLILAFCSRNIFSIYNGFEADIKMWSFIASVRINGYHECGGTVIESRIILTAAQCVAGIAADNVSIQVGTDDRTKGKGRVVPVTSIIVHDKFLKNSAPNDIALLWLKWTALAGIVRKLPIVEEEPADQNFCSNAGWGEQSLQILGMPRLLLHGMAKVRNRSYCDEELVEQVGEELLCTFYNQYDICPGDYGGPLIYGGFVVGIAVEGHGCGWSKLPSLYTNVYKFRDWIETNSKKLIENK</sequence>
<dbReference type="AlphaFoldDB" id="B3MPK3"/>
<dbReference type="Gene3D" id="2.40.10.10">
    <property type="entry name" value="Trypsin-like serine proteases"/>
    <property type="match status" value="1"/>
</dbReference>
<dbReference type="PANTHER" id="PTHR24276:SF91">
    <property type="entry name" value="AT26814P-RELATED"/>
    <property type="match status" value="1"/>
</dbReference>
<keyword evidence="6" id="KW-0720">Serine protease</keyword>
<feature type="signal peptide" evidence="11">
    <location>
        <begin position="1"/>
        <end position="18"/>
    </location>
</feature>
<dbReference type="InterPro" id="IPR043504">
    <property type="entry name" value="Peptidase_S1_PA_chymotrypsin"/>
</dbReference>
<dbReference type="SMR" id="B3MPK3"/>
<dbReference type="EC" id="3.4.21.4" evidence="10"/>
<dbReference type="InterPro" id="IPR009003">
    <property type="entry name" value="Peptidase_S1_PA"/>
</dbReference>
<dbReference type="InterPro" id="IPR001254">
    <property type="entry name" value="Trypsin_dom"/>
</dbReference>
<evidence type="ECO:0000256" key="8">
    <source>
        <dbReference type="ARBA" id="ARBA00023157"/>
    </source>
</evidence>
<dbReference type="HOGENOM" id="CLU_006842_7_4_1"/>
<dbReference type="EMBL" id="CH902620">
    <property type="protein sequence ID" value="EDV31299.2"/>
    <property type="molecule type" value="Genomic_DNA"/>
</dbReference>
<evidence type="ECO:0000256" key="7">
    <source>
        <dbReference type="ARBA" id="ARBA00023145"/>
    </source>
</evidence>
<evidence type="ECO:0000313" key="13">
    <source>
        <dbReference type="EMBL" id="EDV31299.2"/>
    </source>
</evidence>